<proteinExistence type="predicted"/>
<feature type="transmembrane region" description="Helical" evidence="2">
    <location>
        <begin position="275"/>
        <end position="293"/>
    </location>
</feature>
<dbReference type="Ensembl" id="ENSSMRT00000010068.1">
    <property type="protein sequence ID" value="ENSSMRP00000008621.1"/>
    <property type="gene ID" value="ENSSMRG00000006908.1"/>
</dbReference>
<dbReference type="GO" id="GO:0030509">
    <property type="term" value="P:BMP signaling pathway"/>
    <property type="evidence" value="ECO:0007669"/>
    <property type="project" value="TreeGrafter"/>
</dbReference>
<dbReference type="AlphaFoldDB" id="A0A8D0BIW1"/>
<keyword evidence="2" id="KW-0812">Transmembrane</keyword>
<accession>A0A8D0BIW1</accession>
<dbReference type="GO" id="GO:0015026">
    <property type="term" value="F:coreceptor activity"/>
    <property type="evidence" value="ECO:0007669"/>
    <property type="project" value="TreeGrafter"/>
</dbReference>
<evidence type="ECO:0000313" key="4">
    <source>
        <dbReference type="Ensembl" id="ENSSMRP00000008621.1"/>
    </source>
</evidence>
<name>A0A8D0BIW1_SALMN</name>
<dbReference type="Gene3D" id="3.40.1000.10">
    <property type="entry name" value="Mog1/PsbP, alpha/beta/alpha sandwich"/>
    <property type="match status" value="1"/>
</dbReference>
<dbReference type="Proteomes" id="UP000694421">
    <property type="component" value="Unplaced"/>
</dbReference>
<dbReference type="Pfam" id="PF06534">
    <property type="entry name" value="RGM_C"/>
    <property type="match status" value="2"/>
</dbReference>
<dbReference type="PANTHER" id="PTHR31428">
    <property type="entry name" value="RGM DOMAIN FAMILY MEMBER DRAG-1"/>
    <property type="match status" value="1"/>
</dbReference>
<dbReference type="PANTHER" id="PTHR31428:SF3">
    <property type="entry name" value="HEMOJUVELIN"/>
    <property type="match status" value="1"/>
</dbReference>
<feature type="domain" description="Repulsive guidance molecule C-terminal" evidence="3">
    <location>
        <begin position="217"/>
        <end position="256"/>
    </location>
</feature>
<protein>
    <recommendedName>
        <fullName evidence="3">Repulsive guidance molecule C-terminal domain-containing protein</fullName>
    </recommendedName>
</protein>
<sequence>SSQHPEGPVSPPQFPAPAGNHHLHTCDCEKSFACKHGGPPAYQQCAVFGDPHVRTFSDEFYTCQVKGSWPLLDNNYLFVQATSYSVVEEQSADGLSATAIDKLTIIFKNMEECADEKTYHAEIDDQPAAFTDDSVNGGERPGGSSLTIHESAPSRHVEIQAAYIGTTIAVRQAGKHLSFSIQTAEEAALSFMNEQDLQLCVWGCPPSQRISRGGASAVPVEDAYFHACVFDVTASGDVAFALAALEAWEDTRSFHPDAERLHVYHTSGVLHPCSSFLLCFVPAISLLGLLLFLSEY</sequence>
<feature type="region of interest" description="Disordered" evidence="1">
    <location>
        <begin position="128"/>
        <end position="148"/>
    </location>
</feature>
<dbReference type="InterPro" id="IPR009496">
    <property type="entry name" value="RGM_C"/>
</dbReference>
<feature type="domain" description="Repulsive guidance molecule C-terminal" evidence="3">
    <location>
        <begin position="42"/>
        <end position="213"/>
    </location>
</feature>
<keyword evidence="2" id="KW-0472">Membrane</keyword>
<dbReference type="GO" id="GO:0005886">
    <property type="term" value="C:plasma membrane"/>
    <property type="evidence" value="ECO:0007669"/>
    <property type="project" value="TreeGrafter"/>
</dbReference>
<keyword evidence="5" id="KW-1185">Reference proteome</keyword>
<evidence type="ECO:0000259" key="3">
    <source>
        <dbReference type="Pfam" id="PF06534"/>
    </source>
</evidence>
<organism evidence="4 5">
    <name type="scientific">Salvator merianae</name>
    <name type="common">Argentine black and white tegu</name>
    <name type="synonym">Tupinambis merianae</name>
    <dbReference type="NCBI Taxonomy" id="96440"/>
    <lineage>
        <taxon>Eukaryota</taxon>
        <taxon>Metazoa</taxon>
        <taxon>Chordata</taxon>
        <taxon>Craniata</taxon>
        <taxon>Vertebrata</taxon>
        <taxon>Euteleostomi</taxon>
        <taxon>Lepidosauria</taxon>
        <taxon>Squamata</taxon>
        <taxon>Bifurcata</taxon>
        <taxon>Unidentata</taxon>
        <taxon>Episquamata</taxon>
        <taxon>Laterata</taxon>
        <taxon>Teiioidea</taxon>
        <taxon>Teiidae</taxon>
        <taxon>Salvator</taxon>
    </lineage>
</organism>
<dbReference type="GeneTree" id="ENSGT00950000183112"/>
<evidence type="ECO:0000256" key="1">
    <source>
        <dbReference type="SAM" id="MobiDB-lite"/>
    </source>
</evidence>
<reference evidence="4" key="2">
    <citation type="submission" date="2025-09" db="UniProtKB">
        <authorList>
            <consortium name="Ensembl"/>
        </authorList>
    </citation>
    <scope>IDENTIFICATION</scope>
</reference>
<keyword evidence="2" id="KW-1133">Transmembrane helix</keyword>
<reference evidence="4" key="1">
    <citation type="submission" date="2025-08" db="UniProtKB">
        <authorList>
            <consortium name="Ensembl"/>
        </authorList>
    </citation>
    <scope>IDENTIFICATION</scope>
</reference>
<evidence type="ECO:0000256" key="2">
    <source>
        <dbReference type="SAM" id="Phobius"/>
    </source>
</evidence>
<dbReference type="InterPro" id="IPR040287">
    <property type="entry name" value="RGM"/>
</dbReference>
<evidence type="ECO:0000313" key="5">
    <source>
        <dbReference type="Proteomes" id="UP000694421"/>
    </source>
</evidence>